<protein>
    <submittedName>
        <fullName evidence="1">Uncharacterized protein</fullName>
    </submittedName>
</protein>
<dbReference type="EMBL" id="HACA01030957">
    <property type="protein sequence ID" value="CDW48318.1"/>
    <property type="molecule type" value="Transcribed_RNA"/>
</dbReference>
<proteinExistence type="predicted"/>
<accession>A0A0K2VCQ1</accession>
<evidence type="ECO:0000313" key="1">
    <source>
        <dbReference type="EMBL" id="CDW48318.1"/>
    </source>
</evidence>
<dbReference type="AlphaFoldDB" id="A0A0K2VCQ1"/>
<reference evidence="1" key="1">
    <citation type="submission" date="2014-05" db="EMBL/GenBank/DDBJ databases">
        <authorList>
            <person name="Chronopoulou M."/>
        </authorList>
    </citation>
    <scope>NUCLEOTIDE SEQUENCE</scope>
    <source>
        <tissue evidence="1">Whole organism</tissue>
    </source>
</reference>
<name>A0A0K2VCQ1_LEPSM</name>
<sequence>MARKALIVGCNVLLRIRSYKLKKSSSLFKNRCFSICIT</sequence>
<organism evidence="1">
    <name type="scientific">Lepeophtheirus salmonis</name>
    <name type="common">Salmon louse</name>
    <name type="synonym">Caligus salmonis</name>
    <dbReference type="NCBI Taxonomy" id="72036"/>
    <lineage>
        <taxon>Eukaryota</taxon>
        <taxon>Metazoa</taxon>
        <taxon>Ecdysozoa</taxon>
        <taxon>Arthropoda</taxon>
        <taxon>Crustacea</taxon>
        <taxon>Multicrustacea</taxon>
        <taxon>Hexanauplia</taxon>
        <taxon>Copepoda</taxon>
        <taxon>Siphonostomatoida</taxon>
        <taxon>Caligidae</taxon>
        <taxon>Lepeophtheirus</taxon>
    </lineage>
</organism>